<protein>
    <recommendedName>
        <fullName evidence="2">AAA+ ATPase domain-containing protein</fullName>
    </recommendedName>
</protein>
<dbReference type="RefSeq" id="WP_125477551.1">
    <property type="nucleotide sequence ID" value="NZ_FCOL02000004.1"/>
</dbReference>
<reference evidence="3" key="1">
    <citation type="submission" date="2016-01" db="EMBL/GenBank/DDBJ databases">
        <authorList>
            <person name="Peeters C."/>
        </authorList>
    </citation>
    <scope>NUCLEOTIDE SEQUENCE [LARGE SCALE GENOMIC DNA]</scope>
    <source>
        <strain evidence="3">LMG 22937</strain>
    </source>
</reference>
<organism evidence="3 4">
    <name type="scientific">Caballeronia terrestris</name>
    <dbReference type="NCBI Taxonomy" id="1226301"/>
    <lineage>
        <taxon>Bacteria</taxon>
        <taxon>Pseudomonadati</taxon>
        <taxon>Pseudomonadota</taxon>
        <taxon>Betaproteobacteria</taxon>
        <taxon>Burkholderiales</taxon>
        <taxon>Burkholderiaceae</taxon>
        <taxon>Caballeronia</taxon>
    </lineage>
</organism>
<dbReference type="SUPFAM" id="SSF52540">
    <property type="entry name" value="P-loop containing nucleoside triphosphate hydrolases"/>
    <property type="match status" value="1"/>
</dbReference>
<dbReference type="InterPro" id="IPR003593">
    <property type="entry name" value="AAA+_ATPase"/>
</dbReference>
<dbReference type="Proteomes" id="UP000054925">
    <property type="component" value="Unassembled WGS sequence"/>
</dbReference>
<dbReference type="AlphaFoldDB" id="A0A158FYM6"/>
<dbReference type="OrthoDB" id="8905164at2"/>
<proteinExistence type="predicted"/>
<evidence type="ECO:0000256" key="1">
    <source>
        <dbReference type="SAM" id="MobiDB-lite"/>
    </source>
</evidence>
<accession>A0A158FYM6</accession>
<evidence type="ECO:0000313" key="3">
    <source>
        <dbReference type="EMBL" id="SAL24944.1"/>
    </source>
</evidence>
<evidence type="ECO:0000313" key="4">
    <source>
        <dbReference type="Proteomes" id="UP000054925"/>
    </source>
</evidence>
<feature type="region of interest" description="Disordered" evidence="1">
    <location>
        <begin position="26"/>
        <end position="53"/>
    </location>
</feature>
<evidence type="ECO:0000259" key="2">
    <source>
        <dbReference type="SMART" id="SM00382"/>
    </source>
</evidence>
<sequence length="370" mass="40103">MTKPVAPHHVHRRIDPALLDEVANDARGNGRDEHDDAAAKVPLKATHADDIGPDMMPPPQVVEDMLCEGEVCVWFGPSQAGKTTLMAQLCMSVALGIDFLGKRTRQGAVVYVAAEVPGNVMRRIRGAKEHFNYVHMPLTVVREAIDLFEGLADVARLVAFVQAFAAQSGEPVKLIVIDTLARSCGDADENSTRDMGIVMRNLTNLANATGACVAVVHHTGNADASRSRGSSVIYSNADVEVLCEHDRPQDLRLLTMKKQRNLGTDGMKLAARFVRVDIGVDEWLKPLTASAVEPAEMPDGTAVCKRLGEVEGAVIEFLAAHRVGIKKRDVVKHFEGRYEKGPVYRAMKTLHTAHAIHEAAGMVCIAEAAK</sequence>
<dbReference type="InterPro" id="IPR027417">
    <property type="entry name" value="P-loop_NTPase"/>
</dbReference>
<gene>
    <name evidence="3" type="ORF">AWB67_00972</name>
</gene>
<name>A0A158FYM6_9BURK</name>
<dbReference type="Pfam" id="PF13481">
    <property type="entry name" value="AAA_25"/>
    <property type="match status" value="1"/>
</dbReference>
<dbReference type="Gene3D" id="3.40.50.300">
    <property type="entry name" value="P-loop containing nucleotide triphosphate hydrolases"/>
    <property type="match status" value="1"/>
</dbReference>
<dbReference type="EMBL" id="FCOL02000004">
    <property type="protein sequence ID" value="SAL24944.1"/>
    <property type="molecule type" value="Genomic_DNA"/>
</dbReference>
<feature type="domain" description="AAA+ ATPase" evidence="2">
    <location>
        <begin position="68"/>
        <end position="238"/>
    </location>
</feature>
<dbReference type="SMART" id="SM00382">
    <property type="entry name" value="AAA"/>
    <property type="match status" value="1"/>
</dbReference>
<feature type="compositionally biased region" description="Basic and acidic residues" evidence="1">
    <location>
        <begin position="28"/>
        <end position="38"/>
    </location>
</feature>
<comment type="caution">
    <text evidence="3">The sequence shown here is derived from an EMBL/GenBank/DDBJ whole genome shotgun (WGS) entry which is preliminary data.</text>
</comment>
<keyword evidence="4" id="KW-1185">Reference proteome</keyword>